<sequence length="45" mass="4934">MLSVLSACASHDPLPKCKGATFALNAGHWHPTEADLKRPQERGYK</sequence>
<dbReference type="InterPro" id="IPR035545">
    <property type="entry name" value="VirB7"/>
</dbReference>
<dbReference type="Pfam" id="PF17413">
    <property type="entry name" value="VirB7"/>
    <property type="match status" value="1"/>
</dbReference>
<organism evidence="1 2">
    <name type="scientific">Gluconobacter potus</name>
    <dbReference type="NCBI Taxonomy" id="2724927"/>
    <lineage>
        <taxon>Bacteria</taxon>
        <taxon>Pseudomonadati</taxon>
        <taxon>Pseudomonadota</taxon>
        <taxon>Alphaproteobacteria</taxon>
        <taxon>Acetobacterales</taxon>
        <taxon>Acetobacteraceae</taxon>
        <taxon>Gluconobacter</taxon>
    </lineage>
</organism>
<comment type="caution">
    <text evidence="1">The sequence shown here is derived from an EMBL/GenBank/DDBJ whole genome shotgun (WGS) entry which is preliminary data.</text>
</comment>
<dbReference type="EMBL" id="JABCQF010000016">
    <property type="protein sequence ID" value="MBF0883905.1"/>
    <property type="molecule type" value="Genomic_DNA"/>
</dbReference>
<proteinExistence type="predicted"/>
<reference evidence="1 2" key="2">
    <citation type="submission" date="2020-11" db="EMBL/GenBank/DDBJ databases">
        <title>Description of novel Gluconobacter species.</title>
        <authorList>
            <person name="Cleenwerck I."/>
            <person name="Cnockaert M."/>
            <person name="Borremans W."/>
            <person name="Wieme A.D."/>
            <person name="De Vuyst L."/>
            <person name="Vandamme P."/>
        </authorList>
    </citation>
    <scope>NUCLEOTIDE SEQUENCE [LARGE SCALE GENOMIC DNA]</scope>
    <source>
        <strain evidence="1 2">R-71646</strain>
    </source>
</reference>
<evidence type="ECO:0000313" key="2">
    <source>
        <dbReference type="Proteomes" id="UP000644588"/>
    </source>
</evidence>
<dbReference type="Proteomes" id="UP000644588">
    <property type="component" value="Unassembled WGS sequence"/>
</dbReference>
<name>A0ABR9YQ31_9PROT</name>
<protein>
    <submittedName>
        <fullName evidence="1">Type IV secretion system protein VirB7</fullName>
    </submittedName>
</protein>
<reference evidence="2" key="1">
    <citation type="submission" date="2020-04" db="EMBL/GenBank/DDBJ databases">
        <title>Description of novel Gluconacetobacter.</title>
        <authorList>
            <person name="Sombolestani A."/>
        </authorList>
    </citation>
    <scope>NUCLEOTIDE SEQUENCE [LARGE SCALE GENOMIC DNA]</scope>
    <source>
        <strain evidence="2">R-71646</strain>
    </source>
</reference>
<accession>A0ABR9YQ31</accession>
<gene>
    <name evidence="1" type="ORF">HKD31_14335</name>
</gene>
<evidence type="ECO:0000313" key="1">
    <source>
        <dbReference type="EMBL" id="MBF0883905.1"/>
    </source>
</evidence>
<keyword evidence="2" id="KW-1185">Reference proteome</keyword>